<evidence type="ECO:0000259" key="4">
    <source>
        <dbReference type="Pfam" id="PF13505"/>
    </source>
</evidence>
<dbReference type="Proteomes" id="UP000516134">
    <property type="component" value="Chromosome"/>
</dbReference>
<feature type="domain" description="Outer membrane protein beta-barrel" evidence="4">
    <location>
        <begin position="7"/>
        <end position="225"/>
    </location>
</feature>
<feature type="region of interest" description="Disordered" evidence="2">
    <location>
        <begin position="285"/>
        <end position="339"/>
    </location>
</feature>
<protein>
    <submittedName>
        <fullName evidence="5">Porin family protein</fullName>
    </submittedName>
</protein>
<keyword evidence="6" id="KW-1185">Reference proteome</keyword>
<evidence type="ECO:0000256" key="2">
    <source>
        <dbReference type="SAM" id="MobiDB-lite"/>
    </source>
</evidence>
<reference evidence="5 6" key="1">
    <citation type="submission" date="2020-08" db="EMBL/GenBank/DDBJ databases">
        <title>Genome sequence of Sphingomonas daechungensis KACC 18115T.</title>
        <authorList>
            <person name="Hyun D.-W."/>
            <person name="Bae J.-W."/>
        </authorList>
    </citation>
    <scope>NUCLEOTIDE SEQUENCE [LARGE SCALE GENOMIC DNA]</scope>
    <source>
        <strain evidence="5 6">KACC 18115</strain>
    </source>
</reference>
<dbReference type="InterPro" id="IPR011250">
    <property type="entry name" value="OMP/PagP_B-barrel"/>
</dbReference>
<dbReference type="EMBL" id="CP060780">
    <property type="protein sequence ID" value="QNP42467.1"/>
    <property type="molecule type" value="Genomic_DNA"/>
</dbReference>
<feature type="compositionally biased region" description="Pro residues" evidence="2">
    <location>
        <begin position="323"/>
        <end position="339"/>
    </location>
</feature>
<sequence length="339" mass="35073">MRNYLLAAAAAAAIASPAAARDNAGYVGIEGGVLFPKDQDADLLVDYTTTQTVATTPTIIGPADATYNNTFGLDYKRGYDLDVIGGYDFGMFRLEGELGYKRSKIDGLEVDSTDLAAISTALNRPDRDVAPDIVDPLPALIGGDIDLDNSSVKVLSGMINALVDFGNDDGLSFSVGAGAGRARVKALGESDSAWAFQGIAALRYALSRNIDIGLKYRYFRTGNLDLSSNAGFALAGNPETVIGTDAAGAPVTTDVTTNAVGFTNFESKFRSHSLMASLIFNFGGAEAAPPPPPPPPPAPPPPPPPSTQTCPDGTVILATEACPAPPPPPPPPPPAPERG</sequence>
<gene>
    <name evidence="5" type="ORF">H9L15_09230</name>
</gene>
<dbReference type="Gene3D" id="2.40.160.20">
    <property type="match status" value="1"/>
</dbReference>
<organism evidence="5 6">
    <name type="scientific">Sphingomonas daechungensis</name>
    <dbReference type="NCBI Taxonomy" id="1176646"/>
    <lineage>
        <taxon>Bacteria</taxon>
        <taxon>Pseudomonadati</taxon>
        <taxon>Pseudomonadota</taxon>
        <taxon>Alphaproteobacteria</taxon>
        <taxon>Sphingomonadales</taxon>
        <taxon>Sphingomonadaceae</taxon>
        <taxon>Sphingomonas</taxon>
    </lineage>
</organism>
<feature type="chain" id="PRO_5045108247" evidence="3">
    <location>
        <begin position="21"/>
        <end position="339"/>
    </location>
</feature>
<keyword evidence="1 3" id="KW-0732">Signal</keyword>
<feature type="compositionally biased region" description="Pro residues" evidence="2">
    <location>
        <begin position="288"/>
        <end position="306"/>
    </location>
</feature>
<accession>A0ABX6SXZ7</accession>
<proteinExistence type="predicted"/>
<evidence type="ECO:0000256" key="3">
    <source>
        <dbReference type="SAM" id="SignalP"/>
    </source>
</evidence>
<dbReference type="Pfam" id="PF13505">
    <property type="entry name" value="OMP_b-brl"/>
    <property type="match status" value="1"/>
</dbReference>
<evidence type="ECO:0000313" key="5">
    <source>
        <dbReference type="EMBL" id="QNP42467.1"/>
    </source>
</evidence>
<evidence type="ECO:0000313" key="6">
    <source>
        <dbReference type="Proteomes" id="UP000516134"/>
    </source>
</evidence>
<dbReference type="InterPro" id="IPR027385">
    <property type="entry name" value="Beta-barrel_OMP"/>
</dbReference>
<dbReference type="SUPFAM" id="SSF56925">
    <property type="entry name" value="OMPA-like"/>
    <property type="match status" value="1"/>
</dbReference>
<dbReference type="RefSeq" id="WP_187713899.1">
    <property type="nucleotide sequence ID" value="NZ_BAABJC010000001.1"/>
</dbReference>
<name>A0ABX6SXZ7_9SPHN</name>
<feature type="signal peptide" evidence="3">
    <location>
        <begin position="1"/>
        <end position="20"/>
    </location>
</feature>
<evidence type="ECO:0000256" key="1">
    <source>
        <dbReference type="ARBA" id="ARBA00022729"/>
    </source>
</evidence>